<accession>A0A423PP01</accession>
<dbReference type="PANTHER" id="PTHR30337:SF7">
    <property type="entry name" value="PHOSPHOESTERASE"/>
    <property type="match status" value="1"/>
</dbReference>
<dbReference type="Pfam" id="PF00149">
    <property type="entry name" value="Metallophos"/>
    <property type="match status" value="1"/>
</dbReference>
<proteinExistence type="predicted"/>
<evidence type="ECO:0000259" key="2">
    <source>
        <dbReference type="Pfam" id="PF00149"/>
    </source>
</evidence>
<keyword evidence="1" id="KW-0378">Hydrolase</keyword>
<protein>
    <submittedName>
        <fullName evidence="3">Metallophosphoesterase</fullName>
    </submittedName>
</protein>
<dbReference type="InterPro" id="IPR029052">
    <property type="entry name" value="Metallo-depent_PP-like"/>
</dbReference>
<sequence>MAPVDDRRNVLATCRFIHSADIHLDSPMRGLSDDAPDTARRLRLATREALTHLVDAAIERGVDFLLIAGDLYDGDWRDYQTGVFFVAQMQRLATAGIPVYLIHGNHDAQNHMTRALKLPDNVHVFSAESAETKTVAGLDVALHGMSYAERAVTDNLVPGYPAPKPGCFNIGLLHTALGGRDGHANYAPCTLAELTAKGYDYWALGHVHGAEVLAREPHVVFCGNLQGRSVRETGAKQAFEVVVEEGRVVEMTPIHCDVARWAVTDIDISAAEDFNDVLAVMRQALAAEAAEADGRLLAIRLRLTGQTALHEALLADPERLLAEARTSAAGTGSAEIYVEAVRLACQPTAHAGDRAEREDALGELARLLESAADDDDVQSMVAADIRPLIERLPHDIRADVDDALLAAAIEGDTATLVRGASRYLLARLSQAPGNA</sequence>
<dbReference type="EMBL" id="AYKG01000028">
    <property type="protein sequence ID" value="ROO27303.1"/>
    <property type="molecule type" value="Genomic_DNA"/>
</dbReference>
<dbReference type="InterPro" id="IPR004843">
    <property type="entry name" value="Calcineurin-like_PHP"/>
</dbReference>
<dbReference type="InterPro" id="IPR050535">
    <property type="entry name" value="DNA_Repair-Maintenance_Comp"/>
</dbReference>
<dbReference type="InParanoid" id="A0A423PP01"/>
<dbReference type="Gene3D" id="3.60.21.10">
    <property type="match status" value="1"/>
</dbReference>
<gene>
    <name evidence="3" type="ORF">SAJA_09600</name>
</gene>
<name>A0A423PP01_9GAMM</name>
<comment type="caution">
    <text evidence="3">The sequence shown here is derived from an EMBL/GenBank/DDBJ whole genome shotgun (WGS) entry which is preliminary data.</text>
</comment>
<dbReference type="FunCoup" id="A0A423PP01">
    <property type="interactions" value="40"/>
</dbReference>
<dbReference type="PIRSF" id="PIRSF033091">
    <property type="entry name" value="Pesterase_YhaO"/>
    <property type="match status" value="1"/>
</dbReference>
<dbReference type="PANTHER" id="PTHR30337">
    <property type="entry name" value="COMPONENT OF ATP-DEPENDENT DSDNA EXONUCLEASE"/>
    <property type="match status" value="1"/>
</dbReference>
<feature type="domain" description="Calcineurin-like phosphoesterase" evidence="2">
    <location>
        <begin position="15"/>
        <end position="209"/>
    </location>
</feature>
<evidence type="ECO:0000313" key="3">
    <source>
        <dbReference type="EMBL" id="ROO27303.1"/>
    </source>
</evidence>
<reference evidence="3 4" key="1">
    <citation type="submission" date="2013-10" db="EMBL/GenBank/DDBJ databases">
        <title>Salinisphaera japonica YTM-1 Genome Sequencing.</title>
        <authorList>
            <person name="Lai Q."/>
            <person name="Li C."/>
            <person name="Shao Z."/>
        </authorList>
    </citation>
    <scope>NUCLEOTIDE SEQUENCE [LARGE SCALE GENOMIC DNA]</scope>
    <source>
        <strain evidence="3 4">YTM-1</strain>
    </source>
</reference>
<dbReference type="SUPFAM" id="SSF56300">
    <property type="entry name" value="Metallo-dependent phosphatases"/>
    <property type="match status" value="1"/>
</dbReference>
<dbReference type="InterPro" id="IPR041796">
    <property type="entry name" value="Mre11_N"/>
</dbReference>
<dbReference type="AlphaFoldDB" id="A0A423PP01"/>
<dbReference type="GO" id="GO:0016787">
    <property type="term" value="F:hydrolase activity"/>
    <property type="evidence" value="ECO:0007669"/>
    <property type="project" value="UniProtKB-KW"/>
</dbReference>
<evidence type="ECO:0000313" key="4">
    <source>
        <dbReference type="Proteomes" id="UP000285310"/>
    </source>
</evidence>
<dbReference type="CDD" id="cd00840">
    <property type="entry name" value="MPP_Mre11_N"/>
    <property type="match status" value="1"/>
</dbReference>
<dbReference type="InterPro" id="IPR014576">
    <property type="entry name" value="Pesterase_YhaO"/>
</dbReference>
<evidence type="ECO:0000256" key="1">
    <source>
        <dbReference type="ARBA" id="ARBA00022801"/>
    </source>
</evidence>
<dbReference type="Proteomes" id="UP000285310">
    <property type="component" value="Unassembled WGS sequence"/>
</dbReference>
<organism evidence="3 4">
    <name type="scientific">Salinisphaera japonica YTM-1</name>
    <dbReference type="NCBI Taxonomy" id="1209778"/>
    <lineage>
        <taxon>Bacteria</taxon>
        <taxon>Pseudomonadati</taxon>
        <taxon>Pseudomonadota</taxon>
        <taxon>Gammaproteobacteria</taxon>
        <taxon>Salinisphaerales</taxon>
        <taxon>Salinisphaeraceae</taxon>
        <taxon>Salinisphaera</taxon>
    </lineage>
</organism>
<keyword evidence="4" id="KW-1185">Reference proteome</keyword>